<evidence type="ECO:0000256" key="1">
    <source>
        <dbReference type="ARBA" id="ARBA00005898"/>
    </source>
</evidence>
<dbReference type="SUPFAM" id="SSF53244">
    <property type="entry name" value="MurD-like peptide ligases, peptide-binding domain"/>
    <property type="match status" value="1"/>
</dbReference>
<dbReference type="InterPro" id="IPR000713">
    <property type="entry name" value="Mur_ligase_N"/>
</dbReference>
<dbReference type="SUPFAM" id="SSF53623">
    <property type="entry name" value="MurD-like peptide ligases, catalytic domain"/>
    <property type="match status" value="1"/>
</dbReference>
<proteinExistence type="inferred from homology"/>
<name>A0A0A8UR63_LEGHA</name>
<feature type="binding site" evidence="7">
    <location>
        <position position="188"/>
    </location>
    <ligand>
        <name>UDP-N-acetyl-alpha-D-muramoyl-L-alanyl-D-glutamate</name>
        <dbReference type="ChEBI" id="CHEBI:83900"/>
    </ligand>
</feature>
<dbReference type="InterPro" id="IPR035911">
    <property type="entry name" value="MurE/MurF_N"/>
</dbReference>
<dbReference type="GO" id="GO:0008360">
    <property type="term" value="P:regulation of cell shape"/>
    <property type="evidence" value="ECO:0007669"/>
    <property type="project" value="UniProtKB-KW"/>
</dbReference>
<comment type="cofactor">
    <cofactor evidence="7">
        <name>Mg(2+)</name>
        <dbReference type="ChEBI" id="CHEBI:18420"/>
    </cofactor>
</comment>
<dbReference type="HAMAP" id="MF_00208">
    <property type="entry name" value="MurE"/>
    <property type="match status" value="1"/>
</dbReference>
<gene>
    <name evidence="7 12" type="primary">murE</name>
    <name evidence="12" type="ORF">LHA_2191</name>
</gene>
<reference evidence="13" key="1">
    <citation type="submission" date="2014-09" db="EMBL/GenBank/DDBJ databases">
        <authorList>
            <person name="Gomez-Valero L."/>
        </authorList>
    </citation>
    <scope>NUCLEOTIDE SEQUENCE [LARGE SCALE GENOMIC DNA]</scope>
    <source>
        <strain evidence="13">ATCC35250</strain>
    </source>
</reference>
<dbReference type="PATRIC" id="fig|449.7.peg.268"/>
<dbReference type="HOGENOM" id="CLU_022291_4_1_6"/>
<comment type="subcellular location">
    <subcellularLocation>
        <location evidence="7 8">Cytoplasm</location>
    </subcellularLocation>
</comment>
<dbReference type="EMBL" id="LN681225">
    <property type="protein sequence ID" value="CEK11213.1"/>
    <property type="molecule type" value="Genomic_DNA"/>
</dbReference>
<accession>A0A0A8UR63</accession>
<organism evidence="12 13">
    <name type="scientific">Legionella hackeliae</name>
    <dbReference type="NCBI Taxonomy" id="449"/>
    <lineage>
        <taxon>Bacteria</taxon>
        <taxon>Pseudomonadati</taxon>
        <taxon>Pseudomonadota</taxon>
        <taxon>Gammaproteobacteria</taxon>
        <taxon>Legionellales</taxon>
        <taxon>Legionellaceae</taxon>
        <taxon>Legionella</taxon>
    </lineage>
</organism>
<feature type="binding site" evidence="7">
    <location>
        <position position="180"/>
    </location>
    <ligand>
        <name>UDP-N-acetyl-alpha-D-muramoyl-L-alanyl-D-glutamate</name>
        <dbReference type="ChEBI" id="CHEBI:83900"/>
    </ligand>
</feature>
<comment type="PTM">
    <text evidence="7">Carboxylation is probably crucial for Mg(2+) binding and, consequently, for the gamma-phosphate positioning of ATP.</text>
</comment>
<feature type="binding site" evidence="7">
    <location>
        <position position="380"/>
    </location>
    <ligand>
        <name>meso-2,6-diaminopimelate</name>
        <dbReference type="ChEBI" id="CHEBI:57791"/>
    </ligand>
</feature>
<keyword evidence="3 7" id="KW-0133">Cell shape</keyword>
<dbReference type="Pfam" id="PF01225">
    <property type="entry name" value="Mur_ligase"/>
    <property type="match status" value="1"/>
</dbReference>
<feature type="binding site" evidence="7">
    <location>
        <begin position="153"/>
        <end position="154"/>
    </location>
    <ligand>
        <name>UDP-N-acetyl-alpha-D-muramoyl-L-alanyl-D-glutamate</name>
        <dbReference type="ChEBI" id="CHEBI:83900"/>
    </ligand>
</feature>
<dbReference type="InterPro" id="IPR004101">
    <property type="entry name" value="Mur_ligase_C"/>
</dbReference>
<dbReference type="NCBIfam" id="TIGR01085">
    <property type="entry name" value="murE"/>
    <property type="match status" value="1"/>
</dbReference>
<dbReference type="GO" id="GO:0051301">
    <property type="term" value="P:cell division"/>
    <property type="evidence" value="ECO:0007669"/>
    <property type="project" value="UniProtKB-KW"/>
</dbReference>
<dbReference type="Gene3D" id="3.40.1190.10">
    <property type="entry name" value="Mur-like, catalytic domain"/>
    <property type="match status" value="1"/>
</dbReference>
<feature type="short sequence motif" description="Meso-diaminopimelate recognition motif" evidence="7">
    <location>
        <begin position="404"/>
        <end position="407"/>
    </location>
</feature>
<comment type="caution">
    <text evidence="7">Lacks conserved residue(s) required for the propagation of feature annotation.</text>
</comment>
<dbReference type="GO" id="GO:0005737">
    <property type="term" value="C:cytoplasm"/>
    <property type="evidence" value="ECO:0007669"/>
    <property type="project" value="UniProtKB-SubCell"/>
</dbReference>
<dbReference type="STRING" id="449.LHA_2191"/>
<sequence>MKLAELMHPWADITPPDCDILGLHNDSRQIKPGFLFFAYPGAQTDGRLFIPQAAAAGATALVYEPAGWSRDQLPSHLICIPLSNLAEKLGDIASRFYGYPTKALAVTGVTGTNGKTTIAYQLAQAYELLGQQSAYIGTIGQGKITALEMLGNTTPDALCLQQLLAEYQNDSIKQVCMEVSSHALCQHRVDGIDFHQAIFTNLSHEHLDYHVTMEAYAEAKTLLFAKPTLKWAIVNQDDAYQHVMQNAITTSSCQVVSYGIKEAADVRALNLNLSLAGTSFDVVSPWGKVQLKINALGFFNIYNALAIFSSLAANGYPVETIASIMAKLRAAPGRMEIVSQEPYTIVDYAHTPDALENVLVTLNKVKTNRIFVVFGCGGDRDKTKRPIMGKIAEQYGDMVIITSDNPRTEDPLTIIEEIEAGITNRSTVVKIADREQAIAKALSLAEKNDIIVVAGKGHEDYQQIGNIRHPFSDQLVIRQLINKQPG</sequence>
<dbReference type="GO" id="GO:0008765">
    <property type="term" value="F:UDP-N-acetylmuramoylalanyl-D-glutamate-2,6-diaminopimelate ligase activity"/>
    <property type="evidence" value="ECO:0007669"/>
    <property type="project" value="UniProtKB-UniRule"/>
</dbReference>
<keyword evidence="7 12" id="KW-0436">Ligase</keyword>
<dbReference type="PANTHER" id="PTHR23135">
    <property type="entry name" value="MUR LIGASE FAMILY MEMBER"/>
    <property type="match status" value="1"/>
</dbReference>
<dbReference type="Proteomes" id="UP000032803">
    <property type="component" value="Chromosome I"/>
</dbReference>
<feature type="binding site" evidence="7">
    <location>
        <begin position="404"/>
        <end position="407"/>
    </location>
    <ligand>
        <name>meso-2,6-diaminopimelate</name>
        <dbReference type="ChEBI" id="CHEBI:57791"/>
    </ligand>
</feature>
<dbReference type="NCBIfam" id="NF001126">
    <property type="entry name" value="PRK00139.1-4"/>
    <property type="match status" value="1"/>
</dbReference>
<evidence type="ECO:0000256" key="8">
    <source>
        <dbReference type="RuleBase" id="RU004135"/>
    </source>
</evidence>
<keyword evidence="4 7" id="KW-0573">Peptidoglycan synthesis</keyword>
<keyword evidence="13" id="KW-1185">Reference proteome</keyword>
<evidence type="ECO:0000256" key="4">
    <source>
        <dbReference type="ARBA" id="ARBA00022984"/>
    </source>
</evidence>
<keyword evidence="7" id="KW-0067">ATP-binding</keyword>
<dbReference type="InterPro" id="IPR013221">
    <property type="entry name" value="Mur_ligase_cen"/>
</dbReference>
<dbReference type="Gene3D" id="3.40.1390.10">
    <property type="entry name" value="MurE/MurF, N-terminal domain"/>
    <property type="match status" value="1"/>
</dbReference>
<comment type="function">
    <text evidence="7">Catalyzes the addition of meso-diaminopimelic acid to the nucleotide precursor UDP-N-acetylmuramoyl-L-alanyl-D-glutamate (UMAG) in the biosynthesis of bacterial cell-wall peptidoglycan.</text>
</comment>
<feature type="binding site" evidence="7">
    <location>
        <position position="455"/>
    </location>
    <ligand>
        <name>meso-2,6-diaminopimelate</name>
        <dbReference type="ChEBI" id="CHEBI:57791"/>
    </ligand>
</feature>
<dbReference type="Gene3D" id="3.90.190.20">
    <property type="entry name" value="Mur ligase, C-terminal domain"/>
    <property type="match status" value="1"/>
</dbReference>
<dbReference type="InterPro" id="IPR036615">
    <property type="entry name" value="Mur_ligase_C_dom_sf"/>
</dbReference>
<dbReference type="OrthoDB" id="9800958at2"/>
<feature type="binding site" evidence="7">
    <location>
        <position position="27"/>
    </location>
    <ligand>
        <name>UDP-N-acetyl-alpha-D-muramoyl-L-alanyl-D-glutamate</name>
        <dbReference type="ChEBI" id="CHEBI:83900"/>
    </ligand>
</feature>
<evidence type="ECO:0000256" key="7">
    <source>
        <dbReference type="HAMAP-Rule" id="MF_00208"/>
    </source>
</evidence>
<dbReference type="Pfam" id="PF02875">
    <property type="entry name" value="Mur_ligase_C"/>
    <property type="match status" value="1"/>
</dbReference>
<evidence type="ECO:0000259" key="9">
    <source>
        <dbReference type="Pfam" id="PF01225"/>
    </source>
</evidence>
<dbReference type="InterPro" id="IPR036565">
    <property type="entry name" value="Mur-like_cat_sf"/>
</dbReference>
<dbReference type="KEGG" id="lha:LHA_2191"/>
<feature type="binding site" evidence="7">
    <location>
        <position position="152"/>
    </location>
    <ligand>
        <name>UDP-N-acetyl-alpha-D-muramoyl-L-alanyl-D-glutamate</name>
        <dbReference type="ChEBI" id="CHEBI:83900"/>
    </ligand>
</feature>
<comment type="similarity">
    <text evidence="1 7">Belongs to the MurCDEF family. MurE subfamily.</text>
</comment>
<evidence type="ECO:0000256" key="6">
    <source>
        <dbReference type="ARBA" id="ARBA00023316"/>
    </source>
</evidence>
<dbReference type="GO" id="GO:0005524">
    <property type="term" value="F:ATP binding"/>
    <property type="evidence" value="ECO:0007669"/>
    <property type="project" value="UniProtKB-UniRule"/>
</dbReference>
<evidence type="ECO:0000256" key="2">
    <source>
        <dbReference type="ARBA" id="ARBA00022618"/>
    </source>
</evidence>
<dbReference type="InterPro" id="IPR005761">
    <property type="entry name" value="UDP-N-AcMur-Glu-dNH2Pim_ligase"/>
</dbReference>
<feature type="domain" description="Mur ligase C-terminal" evidence="10">
    <location>
        <begin position="333"/>
        <end position="457"/>
    </location>
</feature>
<evidence type="ECO:0000313" key="13">
    <source>
        <dbReference type="Proteomes" id="UP000032803"/>
    </source>
</evidence>
<dbReference type="NCBIfam" id="NF001124">
    <property type="entry name" value="PRK00139.1-2"/>
    <property type="match status" value="1"/>
</dbReference>
<dbReference type="RefSeq" id="WP_045106452.1">
    <property type="nucleotide sequence ID" value="NZ_LN681225.1"/>
</dbReference>
<dbReference type="UniPathway" id="UPA00219"/>
<keyword evidence="5 7" id="KW-0131">Cell cycle</keyword>
<evidence type="ECO:0000259" key="11">
    <source>
        <dbReference type="Pfam" id="PF08245"/>
    </source>
</evidence>
<feature type="domain" description="Mur ligase central" evidence="11">
    <location>
        <begin position="109"/>
        <end position="307"/>
    </location>
</feature>
<dbReference type="GO" id="GO:0071555">
    <property type="term" value="P:cell wall organization"/>
    <property type="evidence" value="ECO:0007669"/>
    <property type="project" value="UniProtKB-KW"/>
</dbReference>
<dbReference type="AlphaFoldDB" id="A0A0A8UR63"/>
<dbReference type="PANTHER" id="PTHR23135:SF4">
    <property type="entry name" value="UDP-N-ACETYLMURAMOYL-L-ALANYL-D-GLUTAMATE--2,6-DIAMINOPIMELATE LIGASE MURE HOMOLOG, CHLOROPLASTIC"/>
    <property type="match status" value="1"/>
</dbReference>
<evidence type="ECO:0000256" key="5">
    <source>
        <dbReference type="ARBA" id="ARBA00023306"/>
    </source>
</evidence>
<evidence type="ECO:0000256" key="3">
    <source>
        <dbReference type="ARBA" id="ARBA00022960"/>
    </source>
</evidence>
<dbReference type="GO" id="GO:0009252">
    <property type="term" value="P:peptidoglycan biosynthetic process"/>
    <property type="evidence" value="ECO:0007669"/>
    <property type="project" value="UniProtKB-UniRule"/>
</dbReference>
<comment type="catalytic activity">
    <reaction evidence="7">
        <text>UDP-N-acetyl-alpha-D-muramoyl-L-alanyl-D-glutamate + meso-2,6-diaminopimelate + ATP = UDP-N-acetyl-alpha-D-muramoyl-L-alanyl-gamma-D-glutamyl-meso-2,6-diaminopimelate + ADP + phosphate + H(+)</text>
        <dbReference type="Rhea" id="RHEA:23676"/>
        <dbReference type="ChEBI" id="CHEBI:15378"/>
        <dbReference type="ChEBI" id="CHEBI:30616"/>
        <dbReference type="ChEBI" id="CHEBI:43474"/>
        <dbReference type="ChEBI" id="CHEBI:57791"/>
        <dbReference type="ChEBI" id="CHEBI:83900"/>
        <dbReference type="ChEBI" id="CHEBI:83905"/>
        <dbReference type="ChEBI" id="CHEBI:456216"/>
        <dbReference type="EC" id="6.3.2.13"/>
    </reaction>
</comment>
<dbReference type="GO" id="GO:0000287">
    <property type="term" value="F:magnesium ion binding"/>
    <property type="evidence" value="ECO:0007669"/>
    <property type="project" value="UniProtKB-UniRule"/>
</dbReference>
<keyword evidence="6 7" id="KW-0961">Cell wall biogenesis/degradation</keyword>
<feature type="binding site" evidence="7">
    <location>
        <position position="459"/>
    </location>
    <ligand>
        <name>meso-2,6-diaminopimelate</name>
        <dbReference type="ChEBI" id="CHEBI:57791"/>
    </ligand>
</feature>
<protein>
    <recommendedName>
        <fullName evidence="7">UDP-N-acetylmuramoyl-L-alanyl-D-glutamate--2,6-diaminopimelate ligase</fullName>
        <ecNumber evidence="7">6.3.2.13</ecNumber>
    </recommendedName>
    <alternativeName>
        <fullName evidence="7">Meso-A2pm-adding enzyme</fullName>
    </alternativeName>
    <alternativeName>
        <fullName evidence="7">Meso-diaminopimelate-adding enzyme</fullName>
    </alternativeName>
    <alternativeName>
        <fullName evidence="7">UDP-MurNAc-L-Ala-D-Glu:meso-diaminopimelate ligase</fullName>
    </alternativeName>
    <alternativeName>
        <fullName evidence="7">UDP-MurNAc-tripeptide synthetase</fullName>
    </alternativeName>
    <alternativeName>
        <fullName evidence="7">UDP-N-acetylmuramyl-tripeptide synthetase</fullName>
    </alternativeName>
</protein>
<evidence type="ECO:0000259" key="10">
    <source>
        <dbReference type="Pfam" id="PF02875"/>
    </source>
</evidence>
<feature type="binding site" evidence="7">
    <location>
        <begin position="111"/>
        <end position="117"/>
    </location>
    <ligand>
        <name>ATP</name>
        <dbReference type="ChEBI" id="CHEBI:30616"/>
    </ligand>
</feature>
<feature type="binding site" evidence="7">
    <location>
        <position position="186"/>
    </location>
    <ligand>
        <name>UDP-N-acetyl-alpha-D-muramoyl-L-alanyl-D-glutamate</name>
        <dbReference type="ChEBI" id="CHEBI:83900"/>
    </ligand>
</feature>
<keyword evidence="7" id="KW-0547">Nucleotide-binding</keyword>
<keyword evidence="7" id="KW-0963">Cytoplasm</keyword>
<dbReference type="EC" id="6.3.2.13" evidence="7"/>
<feature type="modified residue" description="N6-carboxylysine" evidence="7">
    <location>
        <position position="220"/>
    </location>
</feature>
<evidence type="ECO:0000313" key="12">
    <source>
        <dbReference type="EMBL" id="CEK11213.1"/>
    </source>
</evidence>
<feature type="domain" description="Mur ligase N-terminal catalytic" evidence="9">
    <location>
        <begin position="22"/>
        <end position="97"/>
    </location>
</feature>
<keyword evidence="2 7" id="KW-0132">Cell division</keyword>
<keyword evidence="7" id="KW-0460">Magnesium</keyword>
<comment type="pathway">
    <text evidence="7 8">Cell wall biogenesis; peptidoglycan biosynthesis.</text>
</comment>
<dbReference type="SUPFAM" id="SSF63418">
    <property type="entry name" value="MurE/MurF N-terminal domain"/>
    <property type="match status" value="1"/>
</dbReference>
<dbReference type="Pfam" id="PF08245">
    <property type="entry name" value="Mur_ligase_M"/>
    <property type="match status" value="1"/>
</dbReference>